<name>A0A432CTQ3_9VIBR</name>
<sequence>MPTNLTWLSLFVFLLSNLLSQTLYKKSLASSTGLLSIISDYKSLSLLALGFIFQVSSIVSWLIILKNNSLVWAGIMTSLLPISLVITGRVVFGEPISKQGILGIVIVTIGLLVAHIPSSK</sequence>
<evidence type="ECO:0000256" key="1">
    <source>
        <dbReference type="SAM" id="Phobius"/>
    </source>
</evidence>
<dbReference type="Proteomes" id="UP000268973">
    <property type="component" value="Unassembled WGS sequence"/>
</dbReference>
<keyword evidence="1" id="KW-0472">Membrane</keyword>
<comment type="caution">
    <text evidence="2">The sequence shown here is derived from an EMBL/GenBank/DDBJ whole genome shotgun (WGS) entry which is preliminary data.</text>
</comment>
<feature type="transmembrane region" description="Helical" evidence="1">
    <location>
        <begin position="98"/>
        <end position="116"/>
    </location>
</feature>
<organism evidence="2 3">
    <name type="scientific">Vibrio aquaticus</name>
    <dbReference type="NCBI Taxonomy" id="2496559"/>
    <lineage>
        <taxon>Bacteria</taxon>
        <taxon>Pseudomonadati</taxon>
        <taxon>Pseudomonadota</taxon>
        <taxon>Gammaproteobacteria</taxon>
        <taxon>Vibrionales</taxon>
        <taxon>Vibrionaceae</taxon>
        <taxon>Vibrio</taxon>
    </lineage>
</organism>
<gene>
    <name evidence="2" type="ORF">EJ063_15280</name>
</gene>
<protein>
    <recommendedName>
        <fullName evidence="4">EamA domain-containing protein</fullName>
    </recommendedName>
</protein>
<evidence type="ECO:0000313" key="3">
    <source>
        <dbReference type="Proteomes" id="UP000268973"/>
    </source>
</evidence>
<feature type="transmembrane region" description="Helical" evidence="1">
    <location>
        <begin position="44"/>
        <end position="64"/>
    </location>
</feature>
<evidence type="ECO:0008006" key="4">
    <source>
        <dbReference type="Google" id="ProtNLM"/>
    </source>
</evidence>
<dbReference type="SUPFAM" id="SSF103481">
    <property type="entry name" value="Multidrug resistance efflux transporter EmrE"/>
    <property type="match status" value="1"/>
</dbReference>
<dbReference type="Gene3D" id="1.10.3730.20">
    <property type="match status" value="1"/>
</dbReference>
<accession>A0A432CTQ3</accession>
<evidence type="ECO:0000313" key="2">
    <source>
        <dbReference type="EMBL" id="RTZ14672.1"/>
    </source>
</evidence>
<feature type="transmembrane region" description="Helical" evidence="1">
    <location>
        <begin position="71"/>
        <end position="92"/>
    </location>
</feature>
<keyword evidence="1" id="KW-0812">Transmembrane</keyword>
<dbReference type="RefSeq" id="WP_126575217.1">
    <property type="nucleotide sequence ID" value="NZ_RXZH01000007.1"/>
</dbReference>
<dbReference type="AlphaFoldDB" id="A0A432CTQ3"/>
<keyword evidence="3" id="KW-1185">Reference proteome</keyword>
<reference evidence="2 3" key="1">
    <citation type="submission" date="2018-12" db="EMBL/GenBank/DDBJ databases">
        <title>Vibrio sp. isolated from China Sea.</title>
        <authorList>
            <person name="Li Y."/>
        </authorList>
    </citation>
    <scope>NUCLEOTIDE SEQUENCE [LARGE SCALE GENOMIC DNA]</scope>
    <source>
        <strain evidence="2 3">BEI207</strain>
    </source>
</reference>
<dbReference type="InterPro" id="IPR037185">
    <property type="entry name" value="EmrE-like"/>
</dbReference>
<dbReference type="EMBL" id="RXZH01000007">
    <property type="protein sequence ID" value="RTZ14672.1"/>
    <property type="molecule type" value="Genomic_DNA"/>
</dbReference>
<keyword evidence="1" id="KW-1133">Transmembrane helix</keyword>
<proteinExistence type="predicted"/>